<evidence type="ECO:0000256" key="7">
    <source>
        <dbReference type="SAM" id="Phobius"/>
    </source>
</evidence>
<dbReference type="SUPFAM" id="SSF81342">
    <property type="entry name" value="Transmembrane di-heme cytochromes"/>
    <property type="match status" value="1"/>
</dbReference>
<accession>A0ABQ1RYZ7</accession>
<dbReference type="EC" id="7.1.1.8" evidence="2"/>
<evidence type="ECO:0000259" key="8">
    <source>
        <dbReference type="PROSITE" id="PS51002"/>
    </source>
</evidence>
<feature type="transmembrane region" description="Helical" evidence="7">
    <location>
        <begin position="420"/>
        <end position="440"/>
    </location>
</feature>
<evidence type="ECO:0000256" key="5">
    <source>
        <dbReference type="ARBA" id="ARBA00029568"/>
    </source>
</evidence>
<feature type="transmembrane region" description="Helical" evidence="7">
    <location>
        <begin position="220"/>
        <end position="244"/>
    </location>
</feature>
<gene>
    <name evidence="9" type="ORF">GCM10007269_30390</name>
</gene>
<comment type="caution">
    <text evidence="9">The sequence shown here is derived from an EMBL/GenBank/DDBJ whole genome shotgun (WGS) entry which is preliminary data.</text>
</comment>
<feature type="compositionally biased region" description="Basic and acidic residues" evidence="6">
    <location>
        <begin position="607"/>
        <end position="616"/>
    </location>
</feature>
<keyword evidence="7" id="KW-0472">Membrane</keyword>
<evidence type="ECO:0000256" key="2">
    <source>
        <dbReference type="ARBA" id="ARBA00012951"/>
    </source>
</evidence>
<keyword evidence="10" id="KW-1185">Reference proteome</keyword>
<organism evidence="9 10">
    <name type="scientific">Microbacterium murale</name>
    <dbReference type="NCBI Taxonomy" id="1081040"/>
    <lineage>
        <taxon>Bacteria</taxon>
        <taxon>Bacillati</taxon>
        <taxon>Actinomycetota</taxon>
        <taxon>Actinomycetes</taxon>
        <taxon>Micrococcales</taxon>
        <taxon>Microbacteriaceae</taxon>
        <taxon>Microbacterium</taxon>
    </lineage>
</organism>
<dbReference type="Gene3D" id="1.20.810.10">
    <property type="entry name" value="Cytochrome Bc1 Complex, Chain C"/>
    <property type="match status" value="1"/>
</dbReference>
<feature type="region of interest" description="Disordered" evidence="6">
    <location>
        <begin position="562"/>
        <end position="616"/>
    </location>
</feature>
<dbReference type="InterPro" id="IPR016174">
    <property type="entry name" value="Di-haem_cyt_TM"/>
</dbReference>
<dbReference type="Pfam" id="PF13631">
    <property type="entry name" value="Cytochrom_B_N_2"/>
    <property type="match status" value="1"/>
</dbReference>
<evidence type="ECO:0000256" key="1">
    <source>
        <dbReference type="ARBA" id="ARBA00001971"/>
    </source>
</evidence>
<dbReference type="RefSeq" id="WP_188437426.1">
    <property type="nucleotide sequence ID" value="NZ_BMCM01000005.1"/>
</dbReference>
<feature type="transmembrane region" description="Helical" evidence="7">
    <location>
        <begin position="58"/>
        <end position="77"/>
    </location>
</feature>
<comment type="catalytic activity">
    <reaction evidence="4">
        <text>a quinol + 2 Fe(III)-[cytochrome c](out) = a quinone + 2 Fe(II)-[cytochrome c](out) + 2 H(+)(out)</text>
        <dbReference type="Rhea" id="RHEA:11484"/>
        <dbReference type="Rhea" id="RHEA-COMP:10350"/>
        <dbReference type="Rhea" id="RHEA-COMP:14399"/>
        <dbReference type="ChEBI" id="CHEBI:15378"/>
        <dbReference type="ChEBI" id="CHEBI:24646"/>
        <dbReference type="ChEBI" id="CHEBI:29033"/>
        <dbReference type="ChEBI" id="CHEBI:29034"/>
        <dbReference type="ChEBI" id="CHEBI:132124"/>
        <dbReference type="EC" id="7.1.1.8"/>
    </reaction>
</comment>
<comment type="cofactor">
    <cofactor evidence="1">
        <name>heme</name>
        <dbReference type="ChEBI" id="CHEBI:30413"/>
    </cofactor>
</comment>
<dbReference type="InterPro" id="IPR005797">
    <property type="entry name" value="Cyt_b/b6_N"/>
</dbReference>
<feature type="transmembrane region" description="Helical" evidence="7">
    <location>
        <begin position="121"/>
        <end position="142"/>
    </location>
</feature>
<feature type="transmembrane region" description="Helical" evidence="7">
    <location>
        <begin position="275"/>
        <end position="297"/>
    </location>
</feature>
<reference evidence="10" key="1">
    <citation type="journal article" date="2019" name="Int. J. Syst. Evol. Microbiol.">
        <title>The Global Catalogue of Microorganisms (GCM) 10K type strain sequencing project: providing services to taxonomists for standard genome sequencing and annotation.</title>
        <authorList>
            <consortium name="The Broad Institute Genomics Platform"/>
            <consortium name="The Broad Institute Genome Sequencing Center for Infectious Disease"/>
            <person name="Wu L."/>
            <person name="Ma J."/>
        </authorList>
    </citation>
    <scope>NUCLEOTIDE SEQUENCE [LARGE SCALE GENOMIC DNA]</scope>
    <source>
        <strain evidence="10">CCM 7640</strain>
    </source>
</reference>
<dbReference type="PROSITE" id="PS51002">
    <property type="entry name" value="CYTB_NTER"/>
    <property type="match status" value="1"/>
</dbReference>
<feature type="transmembrane region" description="Helical" evidence="7">
    <location>
        <begin position="384"/>
        <end position="405"/>
    </location>
</feature>
<evidence type="ECO:0000313" key="9">
    <source>
        <dbReference type="EMBL" id="GGD85398.1"/>
    </source>
</evidence>
<evidence type="ECO:0000256" key="6">
    <source>
        <dbReference type="SAM" id="MobiDB-lite"/>
    </source>
</evidence>
<protein>
    <recommendedName>
        <fullName evidence="3">Cytochrome bc1 complex cytochrome b subunit</fullName>
        <ecNumber evidence="2">7.1.1.8</ecNumber>
    </recommendedName>
    <alternativeName>
        <fullName evidence="5">Cytochrome bc1 reductase complex subunit QcrB</fullName>
    </alternativeName>
</protein>
<dbReference type="Proteomes" id="UP000629365">
    <property type="component" value="Unassembled WGS sequence"/>
</dbReference>
<feature type="transmembrane region" description="Helical" evidence="7">
    <location>
        <begin position="340"/>
        <end position="364"/>
    </location>
</feature>
<evidence type="ECO:0000256" key="4">
    <source>
        <dbReference type="ARBA" id="ARBA00029351"/>
    </source>
</evidence>
<keyword evidence="7" id="KW-0812">Transmembrane</keyword>
<proteinExistence type="predicted"/>
<evidence type="ECO:0000313" key="10">
    <source>
        <dbReference type="Proteomes" id="UP000629365"/>
    </source>
</evidence>
<feature type="transmembrane region" description="Helical" evidence="7">
    <location>
        <begin position="154"/>
        <end position="174"/>
    </location>
</feature>
<feature type="domain" description="Cytochrome b/b6 N-terminal region profile" evidence="8">
    <location>
        <begin position="25"/>
        <end position="251"/>
    </location>
</feature>
<dbReference type="PANTHER" id="PTHR19271:SF16">
    <property type="entry name" value="CYTOCHROME B"/>
    <property type="match status" value="1"/>
</dbReference>
<sequence length="616" mass="68137">MSTATLSKEDKDTKAPLGGRFVGGAANYIDERTSLSGFVKELGRKIFPDHWSFMLGEIALWSFVVVFISGSFLTFFFQASMVETHYTGAYAPMRGIEMSAALESTLHISFDLRGGLLVRQIHHWAALVFVAGIGIHMLRIFFTGAFRKPRELNWVIGFVLFILALAEGFTGYSLPDDLLSGNGLRIIDGMVKGLPLIGTWTSFLIFGGEFPGTDIVGRLYSLHILLLPMLVIALIVVHLMLMVINKHTQFAGPGRTNDNVVGYPMMPVYMSKMGGYLFIVFGSIVLIATFFQINPIWAYGPYDPSPVSAGTQPDWYIGFADGALRLAPSNWDLVFLDRTWSFGIIVPVLVLGLFIVAVAIYPFLEAWITGDKREHHIAQRPRNAATRTAIGAAGVIFYAVLWAAASSDLIATHFMLTMEGVIHTLQALLFLGPILGYFITKRICIALQKKDREIVLHGYESGRIVRLPGGEYIEVHQPVDTYDRWKLIDVDGYEPLVVRPNDKGRIPWTENLRSSISRWFFEDRLAPLTHAEVAAADAHQHHVTTHMDETEAAEIQGAHERAGVPDAPLSPPVETHIDETANTPSSVIATEPVKKPKKGSANGEVETPEKKSEDGE</sequence>
<dbReference type="InterPro" id="IPR027387">
    <property type="entry name" value="Cytb/b6-like_sf"/>
</dbReference>
<dbReference type="EMBL" id="BMCM01000005">
    <property type="protein sequence ID" value="GGD85398.1"/>
    <property type="molecule type" value="Genomic_DNA"/>
</dbReference>
<keyword evidence="7" id="KW-1133">Transmembrane helix</keyword>
<evidence type="ECO:0000256" key="3">
    <source>
        <dbReference type="ARBA" id="ARBA00016116"/>
    </source>
</evidence>
<dbReference type="PANTHER" id="PTHR19271">
    <property type="entry name" value="CYTOCHROME B"/>
    <property type="match status" value="1"/>
</dbReference>
<name>A0ABQ1RYZ7_9MICO</name>